<dbReference type="EMBL" id="GIKN01007189">
    <property type="protein sequence ID" value="NIE49462.1"/>
    <property type="molecule type" value="Transcribed_RNA"/>
</dbReference>
<accession>A0A6G5AEP7</accession>
<dbReference type="PANTHER" id="PTHR21301:SF10">
    <property type="entry name" value="REVERSE TRANSCRIPTASE DOMAIN-CONTAINING PROTEIN"/>
    <property type="match status" value="1"/>
</dbReference>
<name>A0A6G5AEP7_RHIMP</name>
<proteinExistence type="predicted"/>
<dbReference type="AlphaFoldDB" id="A0A6G5AEP7"/>
<organism evidence="1">
    <name type="scientific">Rhipicephalus microplus</name>
    <name type="common">Cattle tick</name>
    <name type="synonym">Boophilus microplus</name>
    <dbReference type="NCBI Taxonomy" id="6941"/>
    <lineage>
        <taxon>Eukaryota</taxon>
        <taxon>Metazoa</taxon>
        <taxon>Ecdysozoa</taxon>
        <taxon>Arthropoda</taxon>
        <taxon>Chelicerata</taxon>
        <taxon>Arachnida</taxon>
        <taxon>Acari</taxon>
        <taxon>Parasitiformes</taxon>
        <taxon>Ixodida</taxon>
        <taxon>Ixodoidea</taxon>
        <taxon>Ixodidae</taxon>
        <taxon>Rhipicephalinae</taxon>
        <taxon>Rhipicephalus</taxon>
        <taxon>Boophilus</taxon>
    </lineage>
</organism>
<reference evidence="1" key="1">
    <citation type="submission" date="2020-03" db="EMBL/GenBank/DDBJ databases">
        <title>A transcriptome and proteome of the tick Rhipicephalus microplus shaped by the genetic composition of its hosts and developmental stage.</title>
        <authorList>
            <person name="Garcia G.R."/>
            <person name="Ribeiro J.M.C."/>
            <person name="Maruyama S.R."/>
            <person name="Gardinasse L.G."/>
            <person name="Nelson K."/>
            <person name="Ferreira B.R."/>
            <person name="Andrade T.G."/>
            <person name="Santos I.K.F.M."/>
        </authorList>
    </citation>
    <scope>NUCLEOTIDE SEQUENCE</scope>
    <source>
        <strain evidence="1">NSGR</strain>
        <tissue evidence="1">Salivary glands</tissue>
    </source>
</reference>
<sequence>MPPTREFFLLDTSHFFRKLSEVKIPDGAFLVTFDVSSLYTSISHDDTVRALVESYGTHNPDAYPSKIVIEVLTRLVLKLNGFVFNNLYYLQISGTATGTRMVPNYLTYSCTI</sequence>
<protein>
    <recommendedName>
        <fullName evidence="2">Tick transposon</fullName>
    </recommendedName>
</protein>
<dbReference type="PANTHER" id="PTHR21301">
    <property type="entry name" value="REVERSE TRANSCRIPTASE"/>
    <property type="match status" value="1"/>
</dbReference>
<evidence type="ECO:0008006" key="2">
    <source>
        <dbReference type="Google" id="ProtNLM"/>
    </source>
</evidence>
<evidence type="ECO:0000313" key="1">
    <source>
        <dbReference type="EMBL" id="NIE49462.1"/>
    </source>
</evidence>